<evidence type="ECO:0000313" key="1">
    <source>
        <dbReference type="EMBL" id="CUM78995.1"/>
    </source>
</evidence>
<name>A0A173RML4_ANAHA</name>
<evidence type="ECO:0000313" key="7">
    <source>
        <dbReference type="Proteomes" id="UP001644750"/>
    </source>
</evidence>
<organism evidence="1 5">
    <name type="scientific">Anaerostipes hadrus</name>
    <dbReference type="NCBI Taxonomy" id="649756"/>
    <lineage>
        <taxon>Bacteria</taxon>
        <taxon>Bacillati</taxon>
        <taxon>Bacillota</taxon>
        <taxon>Clostridia</taxon>
        <taxon>Lachnospirales</taxon>
        <taxon>Lachnospiraceae</taxon>
        <taxon>Anaerostipes</taxon>
    </lineage>
</organism>
<evidence type="ECO:0000313" key="4">
    <source>
        <dbReference type="EMBL" id="WMD15612.1"/>
    </source>
</evidence>
<reference evidence="3" key="3">
    <citation type="submission" date="2020-02" db="EMBL/GenBank/DDBJ databases">
        <authorList>
            <person name="Littmann E."/>
            <person name="Sorbara M."/>
        </authorList>
    </citation>
    <scope>NUCLEOTIDE SEQUENCE</scope>
    <source>
        <strain evidence="3">MSK.14.57</strain>
    </source>
</reference>
<reference evidence="3 7" key="2">
    <citation type="journal article" date="2020" name="Cell Host Microbe">
        <title>Functional and Genomic Variation between Human-Derived Isolates of Lachnospiraceae Reveals Inter- and Intra-Species Diversity.</title>
        <authorList>
            <person name="Sorbara M.T."/>
            <person name="Littmann E.R."/>
            <person name="Fontana E."/>
            <person name="Moody T.U."/>
            <person name="Kohout C.E."/>
            <person name="Gjonbalaj M."/>
            <person name="Eaton V."/>
            <person name="Seok R."/>
            <person name="Leiner I.M."/>
            <person name="Pamer E.G."/>
        </authorList>
    </citation>
    <scope>NUCLEOTIDE SEQUENCE [LARGE SCALE GENOMIC DNA]</scope>
    <source>
        <strain evidence="3 7">MSK.14.57</strain>
    </source>
</reference>
<evidence type="ECO:0000313" key="3">
    <source>
        <dbReference type="EMBL" id="NSJ78191.1"/>
    </source>
</evidence>
<proteinExistence type="predicted"/>
<sequence>MTKEITKSSKYKIESGVALEVGSITQGLASSMTAKYTKSTKYTGPTTKGTNTREYRVKFYRHKRKQIEYRKITNTKLKEVNIIFSIPSKYLKYNIDKKVK</sequence>
<dbReference type="Proteomes" id="UP000095553">
    <property type="component" value="Unassembled WGS sequence"/>
</dbReference>
<reference evidence="4" key="4">
    <citation type="submission" date="2023-08" db="EMBL/GenBank/DDBJ databases">
        <title>Complete Genome Sequences of butyrate producing Anaerostipes hadrus strains BA1 and GIF7 isolated from the terminal ileum of a healthy lean male.</title>
        <authorList>
            <person name="Low A."/>
            <person name="Sheludchenko M."/>
            <person name="Cheng H.E."/>
            <person name="Koh X.Q."/>
            <person name="Lee J."/>
        </authorList>
    </citation>
    <scope>NUCLEOTIDE SEQUENCE</scope>
    <source>
        <strain evidence="4">BA1</strain>
    </source>
</reference>
<keyword evidence="7" id="KW-1185">Reference proteome</keyword>
<evidence type="ECO:0000313" key="2">
    <source>
        <dbReference type="EMBL" id="CUQ20509.1"/>
    </source>
</evidence>
<evidence type="ECO:0000313" key="6">
    <source>
        <dbReference type="Proteomes" id="UP000095564"/>
    </source>
</evidence>
<gene>
    <name evidence="2" type="ORF">ERS852520_03374</name>
    <name evidence="1" type="ORF">ERS852571_00582</name>
    <name evidence="3" type="ORF">G5A72_01000</name>
    <name evidence="4" type="ORF">RBI15_09495</name>
</gene>
<evidence type="ECO:0000313" key="5">
    <source>
        <dbReference type="Proteomes" id="UP000095553"/>
    </source>
</evidence>
<dbReference type="Proteomes" id="UP001644750">
    <property type="component" value="Unassembled WGS sequence"/>
</dbReference>
<dbReference type="GeneID" id="92741624"/>
<dbReference type="Proteomes" id="UP001243496">
    <property type="component" value="Chromosome"/>
</dbReference>
<accession>A0A173RML4</accession>
<protein>
    <submittedName>
        <fullName evidence="1">Uncharacterized protein</fullName>
    </submittedName>
</protein>
<dbReference type="EMBL" id="CP132968">
    <property type="protein sequence ID" value="WMD15612.1"/>
    <property type="molecule type" value="Genomic_DNA"/>
</dbReference>
<dbReference type="EMBL" id="CYXY01000003">
    <property type="protein sequence ID" value="CUM78995.1"/>
    <property type="molecule type" value="Genomic_DNA"/>
</dbReference>
<dbReference type="OrthoDB" id="9937904at2"/>
<dbReference type="EMBL" id="CZAU01000053">
    <property type="protein sequence ID" value="CUQ20509.1"/>
    <property type="molecule type" value="Genomic_DNA"/>
</dbReference>
<dbReference type="Proteomes" id="UP000095564">
    <property type="component" value="Unassembled WGS sequence"/>
</dbReference>
<dbReference type="AlphaFoldDB" id="A0A173RML4"/>
<reference evidence="5 6" key="1">
    <citation type="submission" date="2015-09" db="EMBL/GenBank/DDBJ databases">
        <authorList>
            <consortium name="Pathogen Informatics"/>
        </authorList>
    </citation>
    <scope>NUCLEOTIDE SEQUENCE [LARGE SCALE GENOMIC DNA]</scope>
    <source>
        <strain evidence="2 6">2789STDY5834908</strain>
        <strain evidence="1 5">2789STDY5834959</strain>
    </source>
</reference>
<dbReference type="EMBL" id="JAAITB010000002">
    <property type="protein sequence ID" value="NSJ78191.1"/>
    <property type="molecule type" value="Genomic_DNA"/>
</dbReference>
<dbReference type="RefSeq" id="WP_044924065.1">
    <property type="nucleotide sequence ID" value="NZ_CP132968.1"/>
</dbReference>